<dbReference type="RefSeq" id="WP_199263478.1">
    <property type="nucleotide sequence ID" value="NZ_CP054140.1"/>
</dbReference>
<organism evidence="6 7">
    <name type="scientific">Desulfobulbus oligotrophicus</name>
    <dbReference type="NCBI Taxonomy" id="1909699"/>
    <lineage>
        <taxon>Bacteria</taxon>
        <taxon>Pseudomonadati</taxon>
        <taxon>Thermodesulfobacteriota</taxon>
        <taxon>Desulfobulbia</taxon>
        <taxon>Desulfobulbales</taxon>
        <taxon>Desulfobulbaceae</taxon>
        <taxon>Desulfobulbus</taxon>
    </lineage>
</organism>
<evidence type="ECO:0000259" key="5">
    <source>
        <dbReference type="Pfam" id="PF00580"/>
    </source>
</evidence>
<evidence type="ECO:0000256" key="2">
    <source>
        <dbReference type="ARBA" id="ARBA00022801"/>
    </source>
</evidence>
<dbReference type="Pfam" id="PF00580">
    <property type="entry name" value="UvrD-helicase"/>
    <property type="match status" value="1"/>
</dbReference>
<dbReference type="GO" id="GO:0016787">
    <property type="term" value="F:hydrolase activity"/>
    <property type="evidence" value="ECO:0007669"/>
    <property type="project" value="UniProtKB-KW"/>
</dbReference>
<keyword evidence="1" id="KW-0547">Nucleotide-binding</keyword>
<dbReference type="GO" id="GO:0005524">
    <property type="term" value="F:ATP binding"/>
    <property type="evidence" value="ECO:0007669"/>
    <property type="project" value="UniProtKB-KW"/>
</dbReference>
<dbReference type="InterPro" id="IPR027417">
    <property type="entry name" value="P-loop_NTPase"/>
</dbReference>
<dbReference type="AlphaFoldDB" id="A0A7T5VB59"/>
<accession>A0A7T5VB59</accession>
<protein>
    <submittedName>
        <fullName evidence="6">UvrD-helicase domain-containing protein</fullName>
    </submittedName>
</protein>
<keyword evidence="4" id="KW-0067">ATP-binding</keyword>
<evidence type="ECO:0000256" key="4">
    <source>
        <dbReference type="ARBA" id="ARBA00022840"/>
    </source>
</evidence>
<keyword evidence="2" id="KW-0378">Hydrolase</keyword>
<dbReference type="InterPro" id="IPR014016">
    <property type="entry name" value="UvrD-like_ATP-bd"/>
</dbReference>
<keyword evidence="3 6" id="KW-0347">Helicase</keyword>
<proteinExistence type="predicted"/>
<dbReference type="Proteomes" id="UP000596092">
    <property type="component" value="Chromosome"/>
</dbReference>
<name>A0A7T5VB59_9BACT</name>
<dbReference type="GO" id="GO:0004386">
    <property type="term" value="F:helicase activity"/>
    <property type="evidence" value="ECO:0007669"/>
    <property type="project" value="UniProtKB-KW"/>
</dbReference>
<dbReference type="Gene3D" id="3.40.50.300">
    <property type="entry name" value="P-loop containing nucleotide triphosphate hydrolases"/>
    <property type="match status" value="1"/>
</dbReference>
<dbReference type="KEGG" id="dog:HP555_01605"/>
<evidence type="ECO:0000313" key="7">
    <source>
        <dbReference type="Proteomes" id="UP000596092"/>
    </source>
</evidence>
<keyword evidence="7" id="KW-1185">Reference proteome</keyword>
<evidence type="ECO:0000256" key="3">
    <source>
        <dbReference type="ARBA" id="ARBA00022806"/>
    </source>
</evidence>
<evidence type="ECO:0000256" key="1">
    <source>
        <dbReference type="ARBA" id="ARBA00022741"/>
    </source>
</evidence>
<evidence type="ECO:0000313" key="6">
    <source>
        <dbReference type="EMBL" id="QQG64645.1"/>
    </source>
</evidence>
<gene>
    <name evidence="6" type="ORF">HP555_01605</name>
</gene>
<dbReference type="EMBL" id="CP054140">
    <property type="protein sequence ID" value="QQG64645.1"/>
    <property type="molecule type" value="Genomic_DNA"/>
</dbReference>
<sequence>MPYTASQTDNLNLHVITCAGSGNTQVMAARVAHSLKTKATEGFTLTSIVAFTFTQKAAAERKDQPHYC</sequence>
<reference evidence="6 7" key="1">
    <citation type="submission" date="2020-05" db="EMBL/GenBank/DDBJ databases">
        <title>Complete genome of Desulfobulbus oligotrophicus.</title>
        <authorList>
            <person name="Podar M."/>
        </authorList>
    </citation>
    <scope>NUCLEOTIDE SEQUENCE [LARGE SCALE GENOMIC DNA]</scope>
    <source>
        <strain evidence="6 7">Prop6</strain>
    </source>
</reference>
<feature type="domain" description="UvrD-like helicase ATP-binding" evidence="5">
    <location>
        <begin position="7"/>
        <end position="62"/>
    </location>
</feature>